<dbReference type="Proteomes" id="UP001177260">
    <property type="component" value="Unassembled WGS sequence"/>
</dbReference>
<comment type="caution">
    <text evidence="1">The sequence shown here is derived from an EMBL/GenBank/DDBJ whole genome shotgun (WGS) entry which is preliminary data.</text>
</comment>
<protein>
    <submittedName>
        <fullName evidence="1">Uncharacterized protein</fullName>
    </submittedName>
</protein>
<gene>
    <name evidence="1" type="ORF">N8T08_010836</name>
</gene>
<evidence type="ECO:0000313" key="2">
    <source>
        <dbReference type="Proteomes" id="UP001177260"/>
    </source>
</evidence>
<reference evidence="1 2" key="1">
    <citation type="journal article" date="2023" name="ACS Omega">
        <title>Identification of the Neoaspergillic Acid Biosynthesis Gene Cluster by Establishing an In Vitro CRISPR-Ribonucleoprotein Genetic System in Aspergillus melleus.</title>
        <authorList>
            <person name="Yuan B."/>
            <person name="Grau M.F."/>
            <person name="Murata R.M."/>
            <person name="Torok T."/>
            <person name="Venkateswaran K."/>
            <person name="Stajich J.E."/>
            <person name="Wang C.C.C."/>
        </authorList>
    </citation>
    <scope>NUCLEOTIDE SEQUENCE [LARGE SCALE GENOMIC DNA]</scope>
    <source>
        <strain evidence="1 2">IMV 1140</strain>
    </source>
</reference>
<keyword evidence="2" id="KW-1185">Reference proteome</keyword>
<accession>A0ACC3BCQ6</accession>
<name>A0ACC3BCQ6_9EURO</name>
<evidence type="ECO:0000313" key="1">
    <source>
        <dbReference type="EMBL" id="KAK1148191.1"/>
    </source>
</evidence>
<organism evidence="1 2">
    <name type="scientific">Aspergillus melleus</name>
    <dbReference type="NCBI Taxonomy" id="138277"/>
    <lineage>
        <taxon>Eukaryota</taxon>
        <taxon>Fungi</taxon>
        <taxon>Dikarya</taxon>
        <taxon>Ascomycota</taxon>
        <taxon>Pezizomycotina</taxon>
        <taxon>Eurotiomycetes</taxon>
        <taxon>Eurotiomycetidae</taxon>
        <taxon>Eurotiales</taxon>
        <taxon>Aspergillaceae</taxon>
        <taxon>Aspergillus</taxon>
        <taxon>Aspergillus subgen. Circumdati</taxon>
    </lineage>
</organism>
<proteinExistence type="predicted"/>
<dbReference type="EMBL" id="JAOPJF010000009">
    <property type="protein sequence ID" value="KAK1148191.1"/>
    <property type="molecule type" value="Genomic_DNA"/>
</dbReference>
<sequence>MMPAGHGTGVVFEPLAASLARHFRVVLYDRRYFFTTSSGAPIAAELLYSRPHLLRKLVMHEASFFTVLPPPVHGQYRKDLVELWTPGRQLGAVRFNLLIVHWVHRSEELERLKETKTYHRLASLSRVAQFNWLANELPEVREYELEMDRMRPVRDRLVLMRGSYNSPDAAVGPVMRLADALGNSTGCCPGRT</sequence>